<proteinExistence type="predicted"/>
<organism evidence="1 2">
    <name type="scientific">Vibrio tetraodonis subsp. pristinus</name>
    <dbReference type="NCBI Taxonomy" id="2695891"/>
    <lineage>
        <taxon>Bacteria</taxon>
        <taxon>Pseudomonadati</taxon>
        <taxon>Pseudomonadota</taxon>
        <taxon>Gammaproteobacteria</taxon>
        <taxon>Vibrionales</taxon>
        <taxon>Vibrionaceae</taxon>
        <taxon>Vibrio</taxon>
    </lineage>
</organism>
<keyword evidence="2" id="KW-1185">Reference proteome</keyword>
<dbReference type="InterPro" id="IPR025320">
    <property type="entry name" value="DUF4225"/>
</dbReference>
<reference evidence="1 2" key="1">
    <citation type="submission" date="2020-01" db="EMBL/GenBank/DDBJ databases">
        <title>Draft Genome Sequence of Vibrio sp. strain OCN044, Isolated from a Healthy Coral at Palmyra Atoll.</title>
        <authorList>
            <person name="Videau P."/>
            <person name="Loughran R."/>
            <person name="Esquivel A."/>
            <person name="Deadmond M."/>
            <person name="Paddock B.E."/>
            <person name="Saw J.H."/>
            <person name="Ushijima B."/>
        </authorList>
    </citation>
    <scope>NUCLEOTIDE SEQUENCE [LARGE SCALE GENOMIC DNA]</scope>
    <source>
        <strain evidence="1 2">OCN044</strain>
    </source>
</reference>
<dbReference type="EMBL" id="WWEU01000002">
    <property type="protein sequence ID" value="MYM59102.1"/>
    <property type="molecule type" value="Genomic_DNA"/>
</dbReference>
<evidence type="ECO:0000313" key="1">
    <source>
        <dbReference type="EMBL" id="MYM59102.1"/>
    </source>
</evidence>
<sequence>MSKLKNEIEEDDVRLAVRGLLRQANMYSMSHLTTPAVQHNFREEYRFLGKCLVSDYRKGVLSRDKVLSYVRQERQSLIDQAAELGKYGIGLVAGIGQLSTGYALCVTSSVFSVVGASWCSSTGATMMAHGGNNIYENSYNMTGNIVQNWKGKYTGNYGDGNGYLRKLYRSGAEHFGMQRRDGDLAYASVDLATSLYGLTNTLKSVPNANVPNAKQFKLFYYTSQDFSKGWRTMSGSSLANEVAANSVTAVGAATPYFDG</sequence>
<accession>A0A6L8M0U7</accession>
<gene>
    <name evidence="1" type="ORF">GTG28_07695</name>
</gene>
<dbReference type="Pfam" id="PF13988">
    <property type="entry name" value="DUF4225"/>
    <property type="match status" value="1"/>
</dbReference>
<protein>
    <submittedName>
        <fullName evidence="1">DUF4225 domain-containing protein</fullName>
    </submittedName>
</protein>
<comment type="caution">
    <text evidence="1">The sequence shown here is derived from an EMBL/GenBank/DDBJ whole genome shotgun (WGS) entry which is preliminary data.</text>
</comment>
<dbReference type="Proteomes" id="UP000478571">
    <property type="component" value="Unassembled WGS sequence"/>
</dbReference>
<dbReference type="AlphaFoldDB" id="A0A6L8M0U7"/>
<evidence type="ECO:0000313" key="2">
    <source>
        <dbReference type="Proteomes" id="UP000478571"/>
    </source>
</evidence>
<dbReference type="RefSeq" id="WP_160928566.1">
    <property type="nucleotide sequence ID" value="NZ_WWEU01000002.1"/>
</dbReference>
<name>A0A6L8M0U7_9VIBR</name>